<sequence>MEVTPFIKASRLSAKVDNIALQDGYQLYHHSLFFTIYGDWSVIQQGMNINTGYARRYHWLGEKVKSFVCDPHAAICSMKKENFVLNLVAKESEETRKGSVELLKEDPEKLVKEWQKITTLHLPAHHQILISDIDLKKLKQNLIKAINASPKDFESLLGIKGIGAKTLRALSLIAEVIYGAKPSFKDPARYAFAHGGKDGHPYPVNRRLYDQSIEILKEAVNSAKIGYTEKIKALKRLANFEVYL</sequence>
<evidence type="ECO:0000313" key="1">
    <source>
        <dbReference type="EMBL" id="HDD43403.1"/>
    </source>
</evidence>
<dbReference type="InterPro" id="IPR008482">
    <property type="entry name" value="DUF763"/>
</dbReference>
<dbReference type="PANTHER" id="PTHR38597">
    <property type="entry name" value="BLL3834 PROTEIN"/>
    <property type="match status" value="1"/>
</dbReference>
<dbReference type="EMBL" id="DRBS01000036">
    <property type="protein sequence ID" value="HDD43403.1"/>
    <property type="molecule type" value="Genomic_DNA"/>
</dbReference>
<dbReference type="AlphaFoldDB" id="A0A7C0U1K8"/>
<accession>A0A7C0U1K8</accession>
<name>A0A7C0U1K8_DESA2</name>
<proteinExistence type="predicted"/>
<reference evidence="1" key="1">
    <citation type="journal article" date="2020" name="mSystems">
        <title>Genome- and Community-Level Interaction Insights into Carbon Utilization and Element Cycling Functions of Hydrothermarchaeota in Hydrothermal Sediment.</title>
        <authorList>
            <person name="Zhou Z."/>
            <person name="Liu Y."/>
            <person name="Xu W."/>
            <person name="Pan J."/>
            <person name="Luo Z.H."/>
            <person name="Li M."/>
        </authorList>
    </citation>
    <scope>NUCLEOTIDE SEQUENCE [LARGE SCALE GENOMIC DNA]</scope>
    <source>
        <strain evidence="1">HyVt-233</strain>
    </source>
</reference>
<gene>
    <name evidence="1" type="ORF">ENG63_00875</name>
</gene>
<dbReference type="Proteomes" id="UP000886289">
    <property type="component" value="Unassembled WGS sequence"/>
</dbReference>
<dbReference type="Pfam" id="PF05559">
    <property type="entry name" value="DUF763"/>
    <property type="match status" value="1"/>
</dbReference>
<organism evidence="1">
    <name type="scientific">Desulfofervidus auxilii</name>
    <dbReference type="NCBI Taxonomy" id="1621989"/>
    <lineage>
        <taxon>Bacteria</taxon>
        <taxon>Pseudomonadati</taxon>
        <taxon>Thermodesulfobacteriota</taxon>
        <taxon>Candidatus Desulfofervidia</taxon>
        <taxon>Candidatus Desulfofervidales</taxon>
        <taxon>Candidatus Desulfofervidaceae</taxon>
        <taxon>Candidatus Desulfofervidus</taxon>
    </lineage>
</organism>
<dbReference type="PANTHER" id="PTHR38597:SF1">
    <property type="entry name" value="BLL3834 PROTEIN"/>
    <property type="match status" value="1"/>
</dbReference>
<protein>
    <submittedName>
        <fullName evidence="1">DUF763 domain-containing protein</fullName>
    </submittedName>
</protein>
<comment type="caution">
    <text evidence="1">The sequence shown here is derived from an EMBL/GenBank/DDBJ whole genome shotgun (WGS) entry which is preliminary data.</text>
</comment>